<feature type="domain" description="Response regulatory" evidence="10">
    <location>
        <begin position="3"/>
        <end position="120"/>
    </location>
</feature>
<evidence type="ECO:0000256" key="1">
    <source>
        <dbReference type="ARBA" id="ARBA00004496"/>
    </source>
</evidence>
<evidence type="ECO:0000256" key="3">
    <source>
        <dbReference type="ARBA" id="ARBA00022553"/>
    </source>
</evidence>
<dbReference type="PROSITE" id="PS01124">
    <property type="entry name" value="HTH_ARAC_FAMILY_2"/>
    <property type="match status" value="1"/>
</dbReference>
<dbReference type="SUPFAM" id="SSF46689">
    <property type="entry name" value="Homeodomain-like"/>
    <property type="match status" value="2"/>
</dbReference>
<dbReference type="GO" id="GO:0000160">
    <property type="term" value="P:phosphorelay signal transduction system"/>
    <property type="evidence" value="ECO:0007669"/>
    <property type="project" value="UniProtKB-KW"/>
</dbReference>
<dbReference type="EMBL" id="LQRA01000052">
    <property type="protein sequence ID" value="KZE79357.1"/>
    <property type="molecule type" value="Genomic_DNA"/>
</dbReference>
<evidence type="ECO:0000259" key="10">
    <source>
        <dbReference type="PROSITE" id="PS50110"/>
    </source>
</evidence>
<dbReference type="InterPro" id="IPR018062">
    <property type="entry name" value="HTH_AraC-typ_CS"/>
</dbReference>
<evidence type="ECO:0008006" key="14">
    <source>
        <dbReference type="Google" id="ProtNLM"/>
    </source>
</evidence>
<keyword evidence="7" id="KW-0804">Transcription</keyword>
<dbReference type="Gene3D" id="3.40.50.2300">
    <property type="match status" value="1"/>
</dbReference>
<dbReference type="Pfam" id="PF12833">
    <property type="entry name" value="HTH_18"/>
    <property type="match status" value="1"/>
</dbReference>
<sequence>MYSLLIAEDEGWMREVLTKSTHWEECGITRIFEAANGAEALELIRKEKIDFLLTDIRMPVMDGLTLLAKVKECAPDIETVMLTGFDDFDYVRTAMRLGAYDYLLKPVHDDELMQLFLKLSRARSERQAARYRAAMEQSMLKQGLRALREQFLANWFMGRTTDPGIIRQKCKELELDISGIADSYVVILMEVDQLYLLQERYKQREVELLQFGIRNIAEEYLKNSGHPFLLFAAADRTVVWCRAEASGDELDELLHSIRSSIRSFLKVTVTVGISERHQTENDVFAASMEALKSLKMKMYHGVDQAYFFRQVHDEEDRQLFQRELQQRLLHCVAAGNEEELYALLDGLFGEIRRKKIPVRQVEHVLLLLIQMAFESIDDGNSEDTLLGSTKEEWLAKVSAYDTIDEVQSCVTSVLRLAAQAAGSRKTKKSKLIRDMLAYLEEHYREDISLQTLAERFYVNPSYLSRLFKDEVGQIFTKYLMQLRIEKAKQLLKSTHLKVYEISEAVGYGDVKYFNKIFKDLTGLTPAEYRNL</sequence>
<dbReference type="PRINTS" id="PR00032">
    <property type="entry name" value="HTHARAC"/>
</dbReference>
<organism evidence="12 13">
    <name type="scientific">Paenibacillus elgii</name>
    <dbReference type="NCBI Taxonomy" id="189691"/>
    <lineage>
        <taxon>Bacteria</taxon>
        <taxon>Bacillati</taxon>
        <taxon>Bacillota</taxon>
        <taxon>Bacilli</taxon>
        <taxon>Bacillales</taxon>
        <taxon>Paenibacillaceae</taxon>
        <taxon>Paenibacillus</taxon>
    </lineage>
</organism>
<dbReference type="InterPro" id="IPR051552">
    <property type="entry name" value="HptR"/>
</dbReference>
<keyword evidence="3 8" id="KW-0597">Phosphoprotein</keyword>
<proteinExistence type="predicted"/>
<gene>
    <name evidence="12" type="ORF">AV654_17970</name>
</gene>
<keyword evidence="2" id="KW-0963">Cytoplasm</keyword>
<dbReference type="InterPro" id="IPR011006">
    <property type="entry name" value="CheY-like_superfamily"/>
</dbReference>
<dbReference type="InterPro" id="IPR001789">
    <property type="entry name" value="Sig_transdc_resp-reg_receiver"/>
</dbReference>
<comment type="caution">
    <text evidence="12">The sequence shown here is derived from an EMBL/GenBank/DDBJ whole genome shotgun (WGS) entry which is preliminary data.</text>
</comment>
<dbReference type="Proteomes" id="UP000076563">
    <property type="component" value="Unassembled WGS sequence"/>
</dbReference>
<dbReference type="InterPro" id="IPR018060">
    <property type="entry name" value="HTH_AraC"/>
</dbReference>
<keyword evidence="5" id="KW-0805">Transcription regulation</keyword>
<evidence type="ECO:0000313" key="13">
    <source>
        <dbReference type="Proteomes" id="UP000076563"/>
    </source>
</evidence>
<dbReference type="AlphaFoldDB" id="A0A163YFN3"/>
<dbReference type="CDD" id="cd17536">
    <property type="entry name" value="REC_YesN-like"/>
    <property type="match status" value="1"/>
</dbReference>
<keyword evidence="13" id="KW-1185">Reference proteome</keyword>
<evidence type="ECO:0000256" key="6">
    <source>
        <dbReference type="ARBA" id="ARBA00023125"/>
    </source>
</evidence>
<dbReference type="SMART" id="SM00342">
    <property type="entry name" value="HTH_ARAC"/>
    <property type="match status" value="1"/>
</dbReference>
<dbReference type="PROSITE" id="PS00041">
    <property type="entry name" value="HTH_ARAC_FAMILY_1"/>
    <property type="match status" value="1"/>
</dbReference>
<dbReference type="GO" id="GO:0005737">
    <property type="term" value="C:cytoplasm"/>
    <property type="evidence" value="ECO:0007669"/>
    <property type="project" value="UniProtKB-SubCell"/>
</dbReference>
<evidence type="ECO:0000313" key="12">
    <source>
        <dbReference type="EMBL" id="KZE79357.1"/>
    </source>
</evidence>
<accession>A0A163YFN3</accession>
<keyword evidence="4" id="KW-0902">Two-component regulatory system</keyword>
<evidence type="ECO:0000256" key="2">
    <source>
        <dbReference type="ARBA" id="ARBA00022490"/>
    </source>
</evidence>
<protein>
    <recommendedName>
        <fullName evidence="14">Two-component system response regulator</fullName>
    </recommendedName>
</protein>
<feature type="domain" description="HTH araC/xylS-type" evidence="9">
    <location>
        <begin position="433"/>
        <end position="531"/>
    </location>
</feature>
<feature type="modified residue" description="4-aspartylphosphate" evidence="8">
    <location>
        <position position="55"/>
    </location>
</feature>
<dbReference type="Pfam" id="PF00072">
    <property type="entry name" value="Response_reg"/>
    <property type="match status" value="1"/>
</dbReference>
<dbReference type="InterPro" id="IPR009057">
    <property type="entry name" value="Homeodomain-like_sf"/>
</dbReference>
<feature type="domain" description="GGDEF" evidence="11">
    <location>
        <begin position="182"/>
        <end position="310"/>
    </location>
</feature>
<dbReference type="Gene3D" id="1.10.10.60">
    <property type="entry name" value="Homeodomain-like"/>
    <property type="match status" value="2"/>
</dbReference>
<keyword evidence="6" id="KW-0238">DNA-binding</keyword>
<evidence type="ECO:0000256" key="8">
    <source>
        <dbReference type="PROSITE-ProRule" id="PRU00169"/>
    </source>
</evidence>
<dbReference type="GO" id="GO:0003700">
    <property type="term" value="F:DNA-binding transcription factor activity"/>
    <property type="evidence" value="ECO:0007669"/>
    <property type="project" value="InterPro"/>
</dbReference>
<name>A0A163YFN3_9BACL</name>
<dbReference type="SUPFAM" id="SSF52172">
    <property type="entry name" value="CheY-like"/>
    <property type="match status" value="1"/>
</dbReference>
<dbReference type="RefSeq" id="WP_063182086.1">
    <property type="nucleotide sequence ID" value="NZ_LQRA01000052.1"/>
</dbReference>
<dbReference type="PROSITE" id="PS50110">
    <property type="entry name" value="RESPONSE_REGULATORY"/>
    <property type="match status" value="1"/>
</dbReference>
<evidence type="ECO:0000256" key="5">
    <source>
        <dbReference type="ARBA" id="ARBA00023015"/>
    </source>
</evidence>
<dbReference type="GO" id="GO:0043565">
    <property type="term" value="F:sequence-specific DNA binding"/>
    <property type="evidence" value="ECO:0007669"/>
    <property type="project" value="InterPro"/>
</dbReference>
<dbReference type="Pfam" id="PF17853">
    <property type="entry name" value="GGDEF_2"/>
    <property type="match status" value="1"/>
</dbReference>
<evidence type="ECO:0000256" key="7">
    <source>
        <dbReference type="ARBA" id="ARBA00023163"/>
    </source>
</evidence>
<dbReference type="SMART" id="SM00448">
    <property type="entry name" value="REC"/>
    <property type="match status" value="1"/>
</dbReference>
<dbReference type="InterPro" id="IPR020449">
    <property type="entry name" value="Tscrpt_reg_AraC-type_HTH"/>
</dbReference>
<dbReference type="PROSITE" id="PS50887">
    <property type="entry name" value="GGDEF"/>
    <property type="match status" value="1"/>
</dbReference>
<dbReference type="PANTHER" id="PTHR42713:SF3">
    <property type="entry name" value="TRANSCRIPTIONAL REGULATORY PROTEIN HPTR"/>
    <property type="match status" value="1"/>
</dbReference>
<evidence type="ECO:0000256" key="4">
    <source>
        <dbReference type="ARBA" id="ARBA00023012"/>
    </source>
</evidence>
<dbReference type="InterPro" id="IPR041522">
    <property type="entry name" value="CdaR_GGDEF"/>
</dbReference>
<reference evidence="13" key="1">
    <citation type="submission" date="2016-01" db="EMBL/GenBank/DDBJ databases">
        <title>Draft genome of Chromobacterium sp. F49.</title>
        <authorList>
            <person name="Hong K.W."/>
        </authorList>
    </citation>
    <scope>NUCLEOTIDE SEQUENCE [LARGE SCALE GENOMIC DNA]</scope>
    <source>
        <strain evidence="13">M63</strain>
    </source>
</reference>
<dbReference type="PANTHER" id="PTHR42713">
    <property type="entry name" value="HISTIDINE KINASE-RELATED"/>
    <property type="match status" value="1"/>
</dbReference>
<evidence type="ECO:0000259" key="11">
    <source>
        <dbReference type="PROSITE" id="PS50887"/>
    </source>
</evidence>
<dbReference type="InterPro" id="IPR000160">
    <property type="entry name" value="GGDEF_dom"/>
</dbReference>
<evidence type="ECO:0000259" key="9">
    <source>
        <dbReference type="PROSITE" id="PS01124"/>
    </source>
</evidence>
<comment type="subcellular location">
    <subcellularLocation>
        <location evidence="1">Cytoplasm</location>
    </subcellularLocation>
</comment>